<gene>
    <name evidence="1" type="ORF">CKAN_01673700</name>
</gene>
<name>A0A443PAM5_9MAGN</name>
<dbReference type="EMBL" id="QPKB01000006">
    <property type="protein sequence ID" value="RWR87780.1"/>
    <property type="molecule type" value="Genomic_DNA"/>
</dbReference>
<dbReference type="AlphaFoldDB" id="A0A443PAM5"/>
<dbReference type="Proteomes" id="UP000283530">
    <property type="component" value="Unassembled WGS sequence"/>
</dbReference>
<comment type="caution">
    <text evidence="1">The sequence shown here is derived from an EMBL/GenBank/DDBJ whole genome shotgun (WGS) entry which is preliminary data.</text>
</comment>
<protein>
    <submittedName>
        <fullName evidence="1">Uncharacterized protein</fullName>
    </submittedName>
</protein>
<organism evidence="1 2">
    <name type="scientific">Cinnamomum micranthum f. kanehirae</name>
    <dbReference type="NCBI Taxonomy" id="337451"/>
    <lineage>
        <taxon>Eukaryota</taxon>
        <taxon>Viridiplantae</taxon>
        <taxon>Streptophyta</taxon>
        <taxon>Embryophyta</taxon>
        <taxon>Tracheophyta</taxon>
        <taxon>Spermatophyta</taxon>
        <taxon>Magnoliopsida</taxon>
        <taxon>Magnoliidae</taxon>
        <taxon>Laurales</taxon>
        <taxon>Lauraceae</taxon>
        <taxon>Cinnamomum</taxon>
    </lineage>
</organism>
<evidence type="ECO:0000313" key="1">
    <source>
        <dbReference type="EMBL" id="RWR87780.1"/>
    </source>
</evidence>
<accession>A0A443PAM5</accession>
<reference evidence="1 2" key="1">
    <citation type="journal article" date="2019" name="Nat. Plants">
        <title>Stout camphor tree genome fills gaps in understanding of flowering plant genome evolution.</title>
        <authorList>
            <person name="Chaw S.M."/>
            <person name="Liu Y.C."/>
            <person name="Wu Y.W."/>
            <person name="Wang H.Y."/>
            <person name="Lin C.I."/>
            <person name="Wu C.S."/>
            <person name="Ke H.M."/>
            <person name="Chang L.Y."/>
            <person name="Hsu C.Y."/>
            <person name="Yang H.T."/>
            <person name="Sudianto E."/>
            <person name="Hsu M.H."/>
            <person name="Wu K.P."/>
            <person name="Wang L.N."/>
            <person name="Leebens-Mack J.H."/>
            <person name="Tsai I.J."/>
        </authorList>
    </citation>
    <scope>NUCLEOTIDE SEQUENCE [LARGE SCALE GENOMIC DNA]</scope>
    <source>
        <strain evidence="2">cv. Chaw 1501</strain>
        <tissue evidence="1">Young leaves</tissue>
    </source>
</reference>
<evidence type="ECO:0000313" key="2">
    <source>
        <dbReference type="Proteomes" id="UP000283530"/>
    </source>
</evidence>
<keyword evidence="2" id="KW-1185">Reference proteome</keyword>
<proteinExistence type="predicted"/>
<sequence>MALGVVIASVNIDFAHKHLFRSQGLDSMERLGGFRFKVISDGLWVSWADERGRKGLVDSWRSLLEEHFLGSKSSA</sequence>